<evidence type="ECO:0000313" key="1">
    <source>
        <dbReference type="EMBL" id="AHH11828.1"/>
    </source>
</evidence>
<accession>W5SYP3</accession>
<name>W5SYP3_9SPIR</name>
<reference evidence="1" key="1">
    <citation type="submission" date="2013-04" db="EMBL/GenBank/DDBJ databases">
        <title>Comparative Genomics of Relapsing Fever Spirochetes.</title>
        <authorList>
            <person name="Schwan T.G."/>
            <person name="Raffel S.J."/>
            <person name="Porcella S.F."/>
            <person name="Martens C.A."/>
            <person name="Bruno D.P."/>
            <person name="Ricklefs S.M."/>
            <person name="Barbian K.B."/>
        </authorList>
    </citation>
    <scope>NUCLEOTIDE SEQUENCE</scope>
    <source>
        <strain evidence="1">Co53</strain>
        <plasmid evidence="1">unnamed</plasmid>
    </source>
</reference>
<dbReference type="AlphaFoldDB" id="W5SYP3"/>
<dbReference type="EMBL" id="CP005777">
    <property type="protein sequence ID" value="AHH11828.1"/>
    <property type="molecule type" value="Genomic_DNA"/>
</dbReference>
<geneLocation type="plasmid" evidence="1">
    <name>unnamed</name>
</geneLocation>
<organism evidence="1">
    <name type="scientific">Borrelia coriaceae ATCC 43381</name>
    <dbReference type="NCBI Taxonomy" id="1408429"/>
    <lineage>
        <taxon>Bacteria</taxon>
        <taxon>Pseudomonadati</taxon>
        <taxon>Spirochaetota</taxon>
        <taxon>Spirochaetia</taxon>
        <taxon>Spirochaetales</taxon>
        <taxon>Borreliaceae</taxon>
        <taxon>Borrelia</taxon>
    </lineage>
</organism>
<sequence>MRLILSVGKNLQQAKLRVKDKTIYLFLKFIKELL</sequence>
<dbReference type="HOGENOM" id="CLU_3372417_0_0_12"/>
<keyword evidence="1" id="KW-0614">Plasmid</keyword>
<protein>
    <submittedName>
        <fullName evidence="1">Uncharacterized protein</fullName>
    </submittedName>
</protein>
<gene>
    <name evidence="1" type="ORF">BCO_0900144</name>
</gene>
<proteinExistence type="predicted"/>